<dbReference type="EMBL" id="QGMK01000155">
    <property type="protein sequence ID" value="TVY83763.1"/>
    <property type="molecule type" value="Genomic_DNA"/>
</dbReference>
<dbReference type="Gene3D" id="3.40.50.850">
    <property type="entry name" value="Isochorismatase-like"/>
    <property type="match status" value="1"/>
</dbReference>
<protein>
    <submittedName>
        <fullName evidence="2">Gibberellin cluster GA4 desaturase</fullName>
    </submittedName>
</protein>
<keyword evidence="3" id="KW-1185">Reference proteome</keyword>
<comment type="similarity">
    <text evidence="1">Belongs to the asaB hydroxylase/desaturase family.</text>
</comment>
<dbReference type="PANTHER" id="PTHR34598">
    <property type="entry name" value="BLL6449 PROTEIN"/>
    <property type="match status" value="1"/>
</dbReference>
<dbReference type="OrthoDB" id="412788at2759"/>
<proteinExistence type="inferred from homology"/>
<dbReference type="Proteomes" id="UP000469558">
    <property type="component" value="Unassembled WGS sequence"/>
</dbReference>
<comment type="caution">
    <text evidence="2">The sequence shown here is derived from an EMBL/GenBank/DDBJ whole genome shotgun (WGS) entry which is preliminary data.</text>
</comment>
<dbReference type="SUPFAM" id="SSF52499">
    <property type="entry name" value="Isochorismatase-like hydrolases"/>
    <property type="match status" value="1"/>
</dbReference>
<dbReference type="PANTHER" id="PTHR34598:SF3">
    <property type="entry name" value="OXIDOREDUCTASE AN1597"/>
    <property type="match status" value="1"/>
</dbReference>
<evidence type="ECO:0000256" key="1">
    <source>
        <dbReference type="ARBA" id="ARBA00023604"/>
    </source>
</evidence>
<accession>A0A8T9CM45</accession>
<evidence type="ECO:0000313" key="3">
    <source>
        <dbReference type="Proteomes" id="UP000469558"/>
    </source>
</evidence>
<name>A0A8T9CM45_9HELO</name>
<evidence type="ECO:0000313" key="2">
    <source>
        <dbReference type="EMBL" id="TVY83763.1"/>
    </source>
</evidence>
<gene>
    <name evidence="2" type="primary">DES_0</name>
    <name evidence="2" type="ORF">LSUE1_G000740</name>
</gene>
<dbReference type="InterPro" id="IPR044053">
    <property type="entry name" value="AsaB-like"/>
</dbReference>
<organism evidence="2 3">
    <name type="scientific">Lachnellula suecica</name>
    <dbReference type="NCBI Taxonomy" id="602035"/>
    <lineage>
        <taxon>Eukaryota</taxon>
        <taxon>Fungi</taxon>
        <taxon>Dikarya</taxon>
        <taxon>Ascomycota</taxon>
        <taxon>Pezizomycotina</taxon>
        <taxon>Leotiomycetes</taxon>
        <taxon>Helotiales</taxon>
        <taxon>Lachnaceae</taxon>
        <taxon>Lachnellula</taxon>
    </lineage>
</organism>
<dbReference type="InterPro" id="IPR036380">
    <property type="entry name" value="Isochorismatase-like_sf"/>
</dbReference>
<dbReference type="AlphaFoldDB" id="A0A8T9CM45"/>
<reference evidence="2 3" key="1">
    <citation type="submission" date="2018-05" db="EMBL/GenBank/DDBJ databases">
        <title>Genome sequencing and assembly of the regulated plant pathogen Lachnellula willkommii and related sister species for the development of diagnostic species identification markers.</title>
        <authorList>
            <person name="Giroux E."/>
            <person name="Bilodeau G."/>
        </authorList>
    </citation>
    <scope>NUCLEOTIDE SEQUENCE [LARGE SCALE GENOMIC DNA]</scope>
    <source>
        <strain evidence="2 3">CBS 268.59</strain>
    </source>
</reference>
<dbReference type="NCBIfam" id="NF041278">
    <property type="entry name" value="CmcJ_NvfI_EfuI"/>
    <property type="match status" value="1"/>
</dbReference>
<dbReference type="GO" id="GO:0016491">
    <property type="term" value="F:oxidoreductase activity"/>
    <property type="evidence" value="ECO:0007669"/>
    <property type="project" value="InterPro"/>
</dbReference>
<sequence>MSQSTKESDRRDILADINYFAADGTTRQPGVFKKPVHGVRSEYARLMTIRNIRSIVDDFQINVNGFQFVRLPTKERDVTDVELVKNEYYQELSDTVKSITGASTVHVFNHVLRQTTDAPSGHPHVDYCGVPELLEGTKQEIPLPPHISKLYGTSSRFCYVNTWRPLKTLNRDPLALADATTVPDSDYQLRARKFPSGIESGNYIMSHGSDVEQHRWYYMPGMSPDDMVVFKGYDTKQDLPGWRCPHTAIVLERTEHLPPRESIECRATNQRCYGKTNLNFSSKPVVIVIDCVKAYHDPKSQLYAPEPFDIALKSIIRLIEKCREVGIPVIYSSMVYESPAAGGKGYTEKLPSVLCCYDTGNLFREFAEGVEPTTNEVVVLKQYSSSSLARA</sequence>